<keyword evidence="4 5" id="KW-0472">Membrane</keyword>
<gene>
    <name evidence="7" type="ORF">F941_01638</name>
</gene>
<feature type="transmembrane region" description="Helical" evidence="5">
    <location>
        <begin position="53"/>
        <end position="77"/>
    </location>
</feature>
<dbReference type="InterPro" id="IPR011701">
    <property type="entry name" value="MFS"/>
</dbReference>
<keyword evidence="8" id="KW-1185">Reference proteome</keyword>
<dbReference type="Proteomes" id="UP000018460">
    <property type="component" value="Unassembled WGS sequence"/>
</dbReference>
<dbReference type="InterPro" id="IPR005829">
    <property type="entry name" value="Sugar_transporter_CS"/>
</dbReference>
<accession>N9CAL8</accession>
<protein>
    <recommendedName>
        <fullName evidence="6">Major facilitator superfamily (MFS) profile domain-containing protein</fullName>
    </recommendedName>
</protein>
<dbReference type="InterPro" id="IPR036259">
    <property type="entry name" value="MFS_trans_sf"/>
</dbReference>
<dbReference type="PROSITE" id="PS00216">
    <property type="entry name" value="SUGAR_TRANSPORT_1"/>
    <property type="match status" value="1"/>
</dbReference>
<evidence type="ECO:0000256" key="5">
    <source>
        <dbReference type="SAM" id="Phobius"/>
    </source>
</evidence>
<dbReference type="PROSITE" id="PS50850">
    <property type="entry name" value="MFS"/>
    <property type="match status" value="1"/>
</dbReference>
<comment type="subcellular location">
    <subcellularLocation>
        <location evidence="1">Membrane</location>
        <topology evidence="1">Multi-pass membrane protein</topology>
    </subcellularLocation>
</comment>
<evidence type="ECO:0000256" key="1">
    <source>
        <dbReference type="ARBA" id="ARBA00004141"/>
    </source>
</evidence>
<dbReference type="PATRIC" id="fig|1120925.3.peg.1732"/>
<dbReference type="InterPro" id="IPR020846">
    <property type="entry name" value="MFS_dom"/>
</dbReference>
<evidence type="ECO:0000256" key="2">
    <source>
        <dbReference type="ARBA" id="ARBA00022692"/>
    </source>
</evidence>
<feature type="domain" description="Major facilitator superfamily (MFS) profile" evidence="6">
    <location>
        <begin position="19"/>
        <end position="97"/>
    </location>
</feature>
<dbReference type="Pfam" id="PF07690">
    <property type="entry name" value="MFS_1"/>
    <property type="match status" value="1"/>
</dbReference>
<evidence type="ECO:0000256" key="4">
    <source>
        <dbReference type="ARBA" id="ARBA00023136"/>
    </source>
</evidence>
<proteinExistence type="predicted"/>
<dbReference type="eggNOG" id="COG2271">
    <property type="taxonomic scope" value="Bacteria"/>
</dbReference>
<feature type="transmembrane region" description="Helical" evidence="5">
    <location>
        <begin position="17"/>
        <end position="41"/>
    </location>
</feature>
<name>N9CAL8_9GAMM</name>
<evidence type="ECO:0000256" key="3">
    <source>
        <dbReference type="ARBA" id="ARBA00022989"/>
    </source>
</evidence>
<sequence>MHIQAFLDQHGWSNFQWLIFVMMFFVAFFDGMDTAVIGYIAPDLIRDWQISKADLVPVLSAALIGAAIGAIVLGPLADQFGRKTLLLFSVFIFACCC</sequence>
<dbReference type="GO" id="GO:0046943">
    <property type="term" value="F:carboxylic acid transmembrane transporter activity"/>
    <property type="evidence" value="ECO:0007669"/>
    <property type="project" value="TreeGrafter"/>
</dbReference>
<dbReference type="Gene3D" id="1.20.1250.20">
    <property type="entry name" value="MFS general substrate transporter like domains"/>
    <property type="match status" value="1"/>
</dbReference>
<reference evidence="7 8" key="1">
    <citation type="submission" date="2013-02" db="EMBL/GenBank/DDBJ databases">
        <title>The Genome Sequence of Acinetobacter bouvetii CIP 107468.</title>
        <authorList>
            <consortium name="The Broad Institute Genome Sequencing Platform"/>
            <consortium name="The Broad Institute Genome Sequencing Center for Infectious Disease"/>
            <person name="Cerqueira G."/>
            <person name="Feldgarden M."/>
            <person name="Courvalin P."/>
            <person name="Perichon B."/>
            <person name="Grillot-Courvalin C."/>
            <person name="Clermont D."/>
            <person name="Rocha E."/>
            <person name="Yoon E.-J."/>
            <person name="Nemec A."/>
            <person name="Walker B."/>
            <person name="Young S.K."/>
            <person name="Zeng Q."/>
            <person name="Gargeya S."/>
            <person name="Fitzgerald M."/>
            <person name="Haas B."/>
            <person name="Abouelleil A."/>
            <person name="Alvarado L."/>
            <person name="Arachchi H.M."/>
            <person name="Berlin A.M."/>
            <person name="Chapman S.B."/>
            <person name="Dewar J."/>
            <person name="Goldberg J."/>
            <person name="Griggs A."/>
            <person name="Gujja S."/>
            <person name="Hansen M."/>
            <person name="Howarth C."/>
            <person name="Imamovic A."/>
            <person name="Larimer J."/>
            <person name="McCowan C."/>
            <person name="Murphy C."/>
            <person name="Neiman D."/>
            <person name="Pearson M."/>
            <person name="Priest M."/>
            <person name="Roberts A."/>
            <person name="Saif S."/>
            <person name="Shea T."/>
            <person name="Sisk P."/>
            <person name="Sykes S."/>
            <person name="Wortman J."/>
            <person name="Nusbaum C."/>
            <person name="Birren B."/>
        </authorList>
    </citation>
    <scope>NUCLEOTIDE SEQUENCE [LARGE SCALE GENOMIC DNA]</scope>
    <source>
        <strain evidence="7 8">CIP 107468</strain>
    </source>
</reference>
<dbReference type="EMBL" id="APQD01000012">
    <property type="protein sequence ID" value="ENV82872.1"/>
    <property type="molecule type" value="Genomic_DNA"/>
</dbReference>
<keyword evidence="2 5" id="KW-0812">Transmembrane</keyword>
<dbReference type="AlphaFoldDB" id="N9CAL8"/>
<dbReference type="SUPFAM" id="SSF103473">
    <property type="entry name" value="MFS general substrate transporter"/>
    <property type="match status" value="1"/>
</dbReference>
<dbReference type="PANTHER" id="PTHR23508:SF10">
    <property type="entry name" value="CARBOXYLIC ACID TRANSPORTER PROTEIN HOMOLOG"/>
    <property type="match status" value="1"/>
</dbReference>
<keyword evidence="3 5" id="KW-1133">Transmembrane helix</keyword>
<evidence type="ECO:0000313" key="7">
    <source>
        <dbReference type="EMBL" id="ENV82872.1"/>
    </source>
</evidence>
<evidence type="ECO:0000313" key="8">
    <source>
        <dbReference type="Proteomes" id="UP000018460"/>
    </source>
</evidence>
<evidence type="ECO:0000259" key="6">
    <source>
        <dbReference type="PROSITE" id="PS50850"/>
    </source>
</evidence>
<comment type="caution">
    <text evidence="7">The sequence shown here is derived from an EMBL/GenBank/DDBJ whole genome shotgun (WGS) entry which is preliminary data.</text>
</comment>
<dbReference type="PANTHER" id="PTHR23508">
    <property type="entry name" value="CARBOXYLIC ACID TRANSPORTER PROTEIN HOMOLOG"/>
    <property type="match status" value="1"/>
</dbReference>
<dbReference type="GO" id="GO:0005886">
    <property type="term" value="C:plasma membrane"/>
    <property type="evidence" value="ECO:0007669"/>
    <property type="project" value="TreeGrafter"/>
</dbReference>
<organism evidence="7 8">
    <name type="scientific">Acinetobacter bouvetii DSM 14964 = CIP 107468</name>
    <dbReference type="NCBI Taxonomy" id="1120925"/>
    <lineage>
        <taxon>Bacteria</taxon>
        <taxon>Pseudomonadati</taxon>
        <taxon>Pseudomonadota</taxon>
        <taxon>Gammaproteobacteria</taxon>
        <taxon>Moraxellales</taxon>
        <taxon>Moraxellaceae</taxon>
        <taxon>Acinetobacter</taxon>
    </lineage>
</organism>